<name>A0ABQ9XWI9_9EUKA</name>
<reference evidence="1 2" key="1">
    <citation type="journal article" date="2022" name="bioRxiv">
        <title>Genomics of Preaxostyla Flagellates Illuminates Evolutionary Transitions and the Path Towards Mitochondrial Loss.</title>
        <authorList>
            <person name="Novak L.V.F."/>
            <person name="Treitli S.C."/>
            <person name="Pyrih J."/>
            <person name="Halakuc P."/>
            <person name="Pipaliya S.V."/>
            <person name="Vacek V."/>
            <person name="Brzon O."/>
            <person name="Soukal P."/>
            <person name="Eme L."/>
            <person name="Dacks J.B."/>
            <person name="Karnkowska A."/>
            <person name="Elias M."/>
            <person name="Hampl V."/>
        </authorList>
    </citation>
    <scope>NUCLEOTIDE SEQUENCE [LARGE SCALE GENOMIC DNA]</scope>
    <source>
        <strain evidence="1">NAU3</strain>
        <tissue evidence="1">Gut</tissue>
    </source>
</reference>
<organism evidence="1 2">
    <name type="scientific">Blattamonas nauphoetae</name>
    <dbReference type="NCBI Taxonomy" id="2049346"/>
    <lineage>
        <taxon>Eukaryota</taxon>
        <taxon>Metamonada</taxon>
        <taxon>Preaxostyla</taxon>
        <taxon>Oxymonadida</taxon>
        <taxon>Blattamonas</taxon>
    </lineage>
</organism>
<gene>
    <name evidence="1" type="ORF">BLNAU_9171</name>
</gene>
<keyword evidence="2" id="KW-1185">Reference proteome</keyword>
<dbReference type="Proteomes" id="UP001281761">
    <property type="component" value="Unassembled WGS sequence"/>
</dbReference>
<evidence type="ECO:0000313" key="2">
    <source>
        <dbReference type="Proteomes" id="UP001281761"/>
    </source>
</evidence>
<proteinExistence type="predicted"/>
<sequence length="201" mass="22475">MNPVDEFTIIPPPSPSLLSISEITETKQPAHDLLHRLFPSPISIQAIGTLFGNTSETYKIRLIAADLFEPISCGHSQTICHTFVYPIRLALQNPDYTSFFFEVVHNKLSSPISQWKSKSYASEHFSNSSNISNITHVIPLYIALQKDDVNNAYHAKNHLIHQFAPSKRCLNVIPESNELPASISKIDAPVVLVLCLVKKQD</sequence>
<dbReference type="EMBL" id="JARBJD010000062">
    <property type="protein sequence ID" value="KAK2955820.1"/>
    <property type="molecule type" value="Genomic_DNA"/>
</dbReference>
<accession>A0ABQ9XWI9</accession>
<protein>
    <submittedName>
        <fullName evidence="1">Uncharacterized protein</fullName>
    </submittedName>
</protein>
<evidence type="ECO:0000313" key="1">
    <source>
        <dbReference type="EMBL" id="KAK2955820.1"/>
    </source>
</evidence>
<comment type="caution">
    <text evidence="1">The sequence shown here is derived from an EMBL/GenBank/DDBJ whole genome shotgun (WGS) entry which is preliminary data.</text>
</comment>